<dbReference type="EMBL" id="AFBM01000010">
    <property type="protein sequence ID" value="EGF52933.1"/>
    <property type="molecule type" value="Genomic_DNA"/>
</dbReference>
<evidence type="ECO:0000256" key="1">
    <source>
        <dbReference type="SAM" id="Phobius"/>
    </source>
</evidence>
<keyword evidence="1" id="KW-0472">Membrane</keyword>
<protein>
    <submittedName>
        <fullName evidence="2">Uncharacterized protein</fullName>
    </submittedName>
</protein>
<reference evidence="2 3" key="1">
    <citation type="submission" date="2011-02" db="EMBL/GenBank/DDBJ databases">
        <authorList>
            <person name="Weinstock G."/>
            <person name="Sodergren E."/>
            <person name="Clifton S."/>
            <person name="Fulton L."/>
            <person name="Fulton B."/>
            <person name="Courtney L."/>
            <person name="Fronick C."/>
            <person name="Harrison M."/>
            <person name="Strong C."/>
            <person name="Farmer C."/>
            <person name="Delahaunty K."/>
            <person name="Markovic C."/>
            <person name="Hall O."/>
            <person name="Minx P."/>
            <person name="Tomlinson C."/>
            <person name="Mitreva M."/>
            <person name="Hou S."/>
            <person name="Chen J."/>
            <person name="Wollam A."/>
            <person name="Pepin K.H."/>
            <person name="Johnson M."/>
            <person name="Bhonagiri V."/>
            <person name="Zhang X."/>
            <person name="Suruliraj S."/>
            <person name="Warren W."/>
            <person name="Chinwalla A."/>
            <person name="Mardis E.R."/>
            <person name="Wilson R.K."/>
        </authorList>
    </citation>
    <scope>NUCLEOTIDE SEQUENCE [LARGE SCALE GENOMIC DNA]</scope>
    <source>
        <strain evidence="2 3">YIT 12056</strain>
    </source>
</reference>
<sequence length="59" mass="6934">MAQIVSWFIISSLFYLAKIVVSLNLMFNAIKNTSKRTYYIGKDYLKEIRNGRVEELSTR</sequence>
<keyword evidence="3" id="KW-1185">Reference proteome</keyword>
<accession>A0ABP2KTJ4</accession>
<name>A0ABP2KTJ4_9BACE</name>
<evidence type="ECO:0000313" key="3">
    <source>
        <dbReference type="Proteomes" id="UP000010321"/>
    </source>
</evidence>
<keyword evidence="1" id="KW-1133">Transmembrane helix</keyword>
<dbReference type="Proteomes" id="UP000010321">
    <property type="component" value="Unassembled WGS sequence"/>
</dbReference>
<organism evidence="2 3">
    <name type="scientific">Bacteroides clarus YIT 12056</name>
    <dbReference type="NCBI Taxonomy" id="762984"/>
    <lineage>
        <taxon>Bacteria</taxon>
        <taxon>Pseudomonadati</taxon>
        <taxon>Bacteroidota</taxon>
        <taxon>Bacteroidia</taxon>
        <taxon>Bacteroidales</taxon>
        <taxon>Bacteroidaceae</taxon>
        <taxon>Bacteroides</taxon>
    </lineage>
</organism>
<proteinExistence type="predicted"/>
<gene>
    <name evidence="2" type="ORF">HMPREF9445_01261</name>
</gene>
<keyword evidence="1" id="KW-0812">Transmembrane</keyword>
<comment type="caution">
    <text evidence="2">The sequence shown here is derived from an EMBL/GenBank/DDBJ whole genome shotgun (WGS) entry which is preliminary data.</text>
</comment>
<feature type="transmembrane region" description="Helical" evidence="1">
    <location>
        <begin position="6"/>
        <end position="27"/>
    </location>
</feature>
<evidence type="ECO:0000313" key="2">
    <source>
        <dbReference type="EMBL" id="EGF52933.1"/>
    </source>
</evidence>